<dbReference type="OrthoDB" id="5184773at2"/>
<dbReference type="GO" id="GO:0004045">
    <property type="term" value="F:peptidyl-tRNA hydrolase activity"/>
    <property type="evidence" value="ECO:0007669"/>
    <property type="project" value="UniProtKB-EC"/>
</dbReference>
<protein>
    <recommendedName>
        <fullName evidence="1">peptidyl-tRNA hydrolase</fullName>
        <ecNumber evidence="1">3.1.1.29</ecNumber>
    </recommendedName>
</protein>
<dbReference type="EC" id="3.1.1.29" evidence="1"/>
<accession>D7WBZ0</accession>
<keyword evidence="2 4" id="KW-0378">Hydrolase</keyword>
<proteinExistence type="predicted"/>
<dbReference type="Proteomes" id="UP000004208">
    <property type="component" value="Unassembled WGS sequence"/>
</dbReference>
<evidence type="ECO:0000256" key="3">
    <source>
        <dbReference type="ARBA" id="ARBA00048707"/>
    </source>
</evidence>
<dbReference type="Pfam" id="PF01981">
    <property type="entry name" value="PTH2"/>
    <property type="match status" value="1"/>
</dbReference>
<dbReference type="RefSeq" id="WP_005288919.1">
    <property type="nucleotide sequence ID" value="NZ_CM000961.1"/>
</dbReference>
<name>D7WBZ0_9CORY</name>
<keyword evidence="5" id="KW-1185">Reference proteome</keyword>
<evidence type="ECO:0000256" key="2">
    <source>
        <dbReference type="ARBA" id="ARBA00022801"/>
    </source>
</evidence>
<dbReference type="STRING" id="585529.HMPREF0291_10999"/>
<dbReference type="eggNOG" id="COG1990">
    <property type="taxonomic scope" value="Bacteria"/>
</dbReference>
<dbReference type="Gene3D" id="3.40.1490.10">
    <property type="entry name" value="Bit1"/>
    <property type="match status" value="1"/>
</dbReference>
<evidence type="ECO:0000313" key="5">
    <source>
        <dbReference type="Proteomes" id="UP000004208"/>
    </source>
</evidence>
<reference evidence="4" key="1">
    <citation type="submission" date="2010-06" db="EMBL/GenBank/DDBJ databases">
        <authorList>
            <person name="Muzny D."/>
            <person name="Qin X."/>
            <person name="Buhay C."/>
            <person name="Dugan-Rocha S."/>
            <person name="Ding Y."/>
            <person name="Chen G."/>
            <person name="Hawes A."/>
            <person name="Holder M."/>
            <person name="Jhangiani S."/>
            <person name="Johnson A."/>
            <person name="Khan Z."/>
            <person name="Li Z."/>
            <person name="Liu W."/>
            <person name="Liu X."/>
            <person name="Perez L."/>
            <person name="Shen H."/>
            <person name="Wang Q."/>
            <person name="Watt J."/>
            <person name="Xi L."/>
            <person name="Xin Y."/>
            <person name="Zhou J."/>
            <person name="Deng J."/>
            <person name="Jiang H."/>
            <person name="Liu Y."/>
            <person name="Qu J."/>
            <person name="Song X.-Z."/>
            <person name="Zhang L."/>
            <person name="Villasana D."/>
            <person name="Johnson A."/>
            <person name="Liu J."/>
            <person name="Liyanage D."/>
            <person name="Lorensuhewa L."/>
            <person name="Robinson T."/>
            <person name="Song A."/>
            <person name="Song B.-B."/>
            <person name="Dinh H."/>
            <person name="Thornton R."/>
            <person name="Coyle M."/>
            <person name="Francisco L."/>
            <person name="Jackson L."/>
            <person name="Javaid M."/>
            <person name="Korchina V."/>
            <person name="Kovar C."/>
            <person name="Mata R."/>
            <person name="Mathew T."/>
            <person name="Ngo R."/>
            <person name="Nguyen L."/>
            <person name="Nguyen N."/>
            <person name="Okwuonu G."/>
            <person name="Ongeri F."/>
            <person name="Pham C."/>
            <person name="Simmons D."/>
            <person name="Wilczek-Boney K."/>
            <person name="Hale W."/>
            <person name="Jakkamsetti A."/>
            <person name="Pham P."/>
            <person name="Ruth R."/>
            <person name="San Lucas F."/>
            <person name="Warren J."/>
            <person name="Zhang J."/>
            <person name="Zhao Z."/>
            <person name="Zhou C."/>
            <person name="Zhu D."/>
            <person name="Lee S."/>
            <person name="Bess C."/>
            <person name="Blankenburg K."/>
            <person name="Forbes L."/>
            <person name="Fu Q."/>
            <person name="Gubbala S."/>
            <person name="Hirani K."/>
            <person name="Jayaseelan J.C."/>
            <person name="Lara F."/>
            <person name="Munidasa M."/>
            <person name="Palculict T."/>
            <person name="Patil S."/>
            <person name="Pu L.-L."/>
            <person name="Saada N."/>
            <person name="Tang L."/>
            <person name="Weissenberger G."/>
            <person name="Zhu Y."/>
            <person name="Hemphill L."/>
            <person name="Shang Y."/>
            <person name="Youmans B."/>
            <person name="Ayvaz T."/>
            <person name="Ross M."/>
            <person name="Santibanez J."/>
            <person name="Aqrawi P."/>
            <person name="Gross S."/>
            <person name="Joshi V."/>
            <person name="Fowler G."/>
            <person name="Nazareth L."/>
            <person name="Reid J."/>
            <person name="Worley K."/>
            <person name="Petrosino J."/>
            <person name="Highlander S."/>
            <person name="Gibbs R."/>
        </authorList>
    </citation>
    <scope>NUCLEOTIDE SEQUENCE [LARGE SCALE GENOMIC DNA]</scope>
    <source>
        <strain evidence="4">ATCC 33030</strain>
    </source>
</reference>
<dbReference type="InterPro" id="IPR002833">
    <property type="entry name" value="PTH2"/>
</dbReference>
<comment type="catalytic activity">
    <reaction evidence="3">
        <text>an N-acyl-L-alpha-aminoacyl-tRNA + H2O = an N-acyl-L-amino acid + a tRNA + H(+)</text>
        <dbReference type="Rhea" id="RHEA:54448"/>
        <dbReference type="Rhea" id="RHEA-COMP:10123"/>
        <dbReference type="Rhea" id="RHEA-COMP:13883"/>
        <dbReference type="ChEBI" id="CHEBI:15377"/>
        <dbReference type="ChEBI" id="CHEBI:15378"/>
        <dbReference type="ChEBI" id="CHEBI:59874"/>
        <dbReference type="ChEBI" id="CHEBI:78442"/>
        <dbReference type="ChEBI" id="CHEBI:138191"/>
        <dbReference type="EC" id="3.1.1.29"/>
    </reaction>
</comment>
<dbReference type="SUPFAM" id="SSF102462">
    <property type="entry name" value="Peptidyl-tRNA hydrolase II"/>
    <property type="match status" value="1"/>
</dbReference>
<sequence length="272" mass="28239">MPETADTAALIAAAHRFLAASLADDHRGAEDPDDPATVQAMQIALHIPKADPPQRNDALVAAAQAAAAVCLDPRAGQESAWRDALAQWYGHRIRKIARRARGAAWENAQTLPGCTFRSSATGPVAEARAFIPSAVGEVPHAIGKLQIKGTDLPHDDLPAPSVGDIEMSSVPVILVDGSLAMTAGKAAAQVGHGSMLLAAQMSEAWAVRWALDGFPLAVREMPRELIRATAALPASVPVRDSGFTEVAPGSVTVVAHPGAYSAEDSAEDFSAG</sequence>
<gene>
    <name evidence="4" type="ORF">HMPREF0291_10999</name>
</gene>
<dbReference type="AlphaFoldDB" id="D7WBZ0"/>
<dbReference type="HOGENOM" id="CLU_090594_0_0_11"/>
<dbReference type="InterPro" id="IPR023476">
    <property type="entry name" value="Pep_tRNA_hydro_II_dom_sf"/>
</dbReference>
<dbReference type="EMBL" id="ACLJ02000002">
    <property type="protein sequence ID" value="EFK54619.1"/>
    <property type="molecule type" value="Genomic_DNA"/>
</dbReference>
<organism evidence="4 5">
    <name type="scientific">Corynebacterium genitalium ATCC 33030</name>
    <dbReference type="NCBI Taxonomy" id="585529"/>
    <lineage>
        <taxon>Bacteria</taxon>
        <taxon>Bacillati</taxon>
        <taxon>Actinomycetota</taxon>
        <taxon>Actinomycetes</taxon>
        <taxon>Mycobacteriales</taxon>
        <taxon>Corynebacteriaceae</taxon>
        <taxon>Corynebacterium</taxon>
    </lineage>
</organism>
<comment type="caution">
    <text evidence="4">The sequence shown here is derived from an EMBL/GenBank/DDBJ whole genome shotgun (WGS) entry which is preliminary data.</text>
</comment>
<evidence type="ECO:0000313" key="4">
    <source>
        <dbReference type="EMBL" id="EFK54619.1"/>
    </source>
</evidence>
<evidence type="ECO:0000256" key="1">
    <source>
        <dbReference type="ARBA" id="ARBA00013260"/>
    </source>
</evidence>